<gene>
    <name evidence="1" type="ORF">MLD38_022063</name>
</gene>
<comment type="caution">
    <text evidence="1">The sequence shown here is derived from an EMBL/GenBank/DDBJ whole genome shotgun (WGS) entry which is preliminary data.</text>
</comment>
<name>A0ACB9QJ79_9MYRT</name>
<keyword evidence="2" id="KW-1185">Reference proteome</keyword>
<dbReference type="EMBL" id="CM042885">
    <property type="protein sequence ID" value="KAI4366144.1"/>
    <property type="molecule type" value="Genomic_DNA"/>
</dbReference>
<evidence type="ECO:0000313" key="1">
    <source>
        <dbReference type="EMBL" id="KAI4366144.1"/>
    </source>
</evidence>
<proteinExistence type="predicted"/>
<protein>
    <submittedName>
        <fullName evidence="1">Uncharacterized protein</fullName>
    </submittedName>
</protein>
<organism evidence="1 2">
    <name type="scientific">Melastoma candidum</name>
    <dbReference type="NCBI Taxonomy" id="119954"/>
    <lineage>
        <taxon>Eukaryota</taxon>
        <taxon>Viridiplantae</taxon>
        <taxon>Streptophyta</taxon>
        <taxon>Embryophyta</taxon>
        <taxon>Tracheophyta</taxon>
        <taxon>Spermatophyta</taxon>
        <taxon>Magnoliopsida</taxon>
        <taxon>eudicotyledons</taxon>
        <taxon>Gunneridae</taxon>
        <taxon>Pentapetalae</taxon>
        <taxon>rosids</taxon>
        <taxon>malvids</taxon>
        <taxon>Myrtales</taxon>
        <taxon>Melastomataceae</taxon>
        <taxon>Melastomatoideae</taxon>
        <taxon>Melastomateae</taxon>
        <taxon>Melastoma</taxon>
    </lineage>
</organism>
<sequence>MDGCGGNRGGSSRRRRKRGKEVESLRKGPWKAEEDEILLSHVRRHGPCNWSSIRSNGLLQRTGKSCRLRWVNKLRPDLKNGCKFSAEEERVVIELQAEFGNKWARIATYLPGRTDNDVKNFWSSRQKRLARILRASPSLSASSSRPQKNKRKILASHDAPRMAEIKPHVVEGLSAKPEQCHSSNQGYDPTNLMPQMSPLDVIYTAPLLSIPSTFYNSEILHPNFSIDGNLHKETQPHSSCHDFSNLQSRIPFGQDSQSFPQILDDPEYFNLIGPEAVNSGQFSVDTAFLQSPGFQNCGASLQMEGRALLLVGRKALTRLSHCNLGLKLYKAPQFVWAITPLHQQARSVAVSCYFLLFTTDAVVSIQLTVSWVDWVSACISNGL</sequence>
<dbReference type="Proteomes" id="UP001057402">
    <property type="component" value="Chromosome 6"/>
</dbReference>
<accession>A0ACB9QJ79</accession>
<reference evidence="2" key="1">
    <citation type="journal article" date="2023" name="Front. Plant Sci.">
        <title>Chromosomal-level genome assembly of Melastoma candidum provides insights into trichome evolution.</title>
        <authorList>
            <person name="Zhong Y."/>
            <person name="Wu W."/>
            <person name="Sun C."/>
            <person name="Zou P."/>
            <person name="Liu Y."/>
            <person name="Dai S."/>
            <person name="Zhou R."/>
        </authorList>
    </citation>
    <scope>NUCLEOTIDE SEQUENCE [LARGE SCALE GENOMIC DNA]</scope>
</reference>
<evidence type="ECO:0000313" key="2">
    <source>
        <dbReference type="Proteomes" id="UP001057402"/>
    </source>
</evidence>